<comment type="caution">
    <text evidence="2">The sequence shown here is derived from an EMBL/GenBank/DDBJ whole genome shotgun (WGS) entry which is preliminary data.</text>
</comment>
<protein>
    <submittedName>
        <fullName evidence="2">DUF4402 domain-containing protein</fullName>
    </submittedName>
</protein>
<dbReference type="Proteomes" id="UP000698028">
    <property type="component" value="Unassembled WGS sequence"/>
</dbReference>
<evidence type="ECO:0000256" key="1">
    <source>
        <dbReference type="SAM" id="SignalP"/>
    </source>
</evidence>
<dbReference type="Pfam" id="PF14352">
    <property type="entry name" value="DUF4402"/>
    <property type="match status" value="1"/>
</dbReference>
<feature type="signal peptide" evidence="1">
    <location>
        <begin position="1"/>
        <end position="24"/>
    </location>
</feature>
<dbReference type="RefSeq" id="WP_218632044.1">
    <property type="nucleotide sequence ID" value="NZ_JAHVAH010000001.1"/>
</dbReference>
<dbReference type="InterPro" id="IPR025514">
    <property type="entry name" value="DUF4402"/>
</dbReference>
<evidence type="ECO:0000313" key="3">
    <source>
        <dbReference type="Proteomes" id="UP000698028"/>
    </source>
</evidence>
<gene>
    <name evidence="2" type="ORF">KTQ36_01705</name>
</gene>
<feature type="chain" id="PRO_5046072244" evidence="1">
    <location>
        <begin position="25"/>
        <end position="174"/>
    </location>
</feature>
<accession>A0ABS6V392</accession>
<sequence>MTLKTTAAALSIAGTMMLASPAMAQDATDYDGSAQALVLVPLQLTKIADLDFGTVIRGTTDGTVVISAFGSARAAGGGVTLHPGDEGNRAEFATAATPGQQVDFTLTYPVGGVLSDGNGNDVTLQALFLDGPSSRTADPVLGVIFVNVGGIVEVPANQVDGEYTGTFTLTAEYN</sequence>
<keyword evidence="1" id="KW-0732">Signal</keyword>
<reference evidence="2 3" key="1">
    <citation type="submission" date="2021-07" db="EMBL/GenBank/DDBJ databases">
        <title>The draft genome sequence of Sphingomicrobium sp. B8.</title>
        <authorList>
            <person name="Mu L."/>
        </authorList>
    </citation>
    <scope>NUCLEOTIDE SEQUENCE [LARGE SCALE GENOMIC DNA]</scope>
    <source>
        <strain evidence="2 3">B8</strain>
    </source>
</reference>
<organism evidence="2 3">
    <name type="scientific">Sphingomicrobium clamense</name>
    <dbReference type="NCBI Taxonomy" id="2851013"/>
    <lineage>
        <taxon>Bacteria</taxon>
        <taxon>Pseudomonadati</taxon>
        <taxon>Pseudomonadota</taxon>
        <taxon>Alphaproteobacteria</taxon>
        <taxon>Sphingomonadales</taxon>
        <taxon>Sphingomonadaceae</taxon>
        <taxon>Sphingomicrobium</taxon>
    </lineage>
</organism>
<dbReference type="EMBL" id="JAHVAH010000001">
    <property type="protein sequence ID" value="MBW0144009.1"/>
    <property type="molecule type" value="Genomic_DNA"/>
</dbReference>
<name>A0ABS6V392_9SPHN</name>
<keyword evidence="3" id="KW-1185">Reference proteome</keyword>
<evidence type="ECO:0000313" key="2">
    <source>
        <dbReference type="EMBL" id="MBW0144009.1"/>
    </source>
</evidence>
<proteinExistence type="predicted"/>